<gene>
    <name evidence="3" type="ORF">COO20_23385</name>
</gene>
<dbReference type="InterPro" id="IPR036291">
    <property type="entry name" value="NAD(P)-bd_dom_sf"/>
</dbReference>
<evidence type="ECO:0000313" key="3">
    <source>
        <dbReference type="EMBL" id="PKR48909.1"/>
    </source>
</evidence>
<evidence type="ECO:0008006" key="5">
    <source>
        <dbReference type="Google" id="ProtNLM"/>
    </source>
</evidence>
<proteinExistence type="inferred from homology"/>
<dbReference type="PANTHER" id="PTHR43943:SF17">
    <property type="entry name" value="3-PHENYLPROPIONATE-DIHYDRODIOL_CINNAMIC ACID-DIHYDRODIOL DEHYDROGENASE"/>
    <property type="match status" value="1"/>
</dbReference>
<dbReference type="SUPFAM" id="SSF51735">
    <property type="entry name" value="NAD(P)-binding Rossmann-fold domains"/>
    <property type="match status" value="1"/>
</dbReference>
<dbReference type="Proteomes" id="UP000233597">
    <property type="component" value="Unassembled WGS sequence"/>
</dbReference>
<dbReference type="GO" id="GO:0016491">
    <property type="term" value="F:oxidoreductase activity"/>
    <property type="evidence" value="ECO:0007669"/>
    <property type="project" value="UniProtKB-KW"/>
</dbReference>
<dbReference type="PANTHER" id="PTHR43943">
    <property type="entry name" value="DEHYDROGENASE/REDUCTASE (SDR FAMILY) MEMBER 4"/>
    <property type="match status" value="1"/>
</dbReference>
<protein>
    <recommendedName>
        <fullName evidence="5">Short-chain dehydrogenase</fullName>
    </recommendedName>
</protein>
<dbReference type="InterPro" id="IPR002347">
    <property type="entry name" value="SDR_fam"/>
</dbReference>
<dbReference type="Gene3D" id="3.40.50.720">
    <property type="entry name" value="NAD(P)-binding Rossmann-like Domain"/>
    <property type="match status" value="2"/>
</dbReference>
<comment type="caution">
    <text evidence="3">The sequence shown here is derived from an EMBL/GenBank/DDBJ whole genome shotgun (WGS) entry which is preliminary data.</text>
</comment>
<evidence type="ECO:0000313" key="4">
    <source>
        <dbReference type="Proteomes" id="UP000233597"/>
    </source>
</evidence>
<evidence type="ECO:0000256" key="2">
    <source>
        <dbReference type="ARBA" id="ARBA00023002"/>
    </source>
</evidence>
<dbReference type="Pfam" id="PF00106">
    <property type="entry name" value="adh_short"/>
    <property type="match status" value="1"/>
</dbReference>
<dbReference type="PRINTS" id="PR00081">
    <property type="entry name" value="GDHRDH"/>
</dbReference>
<keyword evidence="2" id="KW-0560">Oxidoreductase</keyword>
<sequence length="222" mass="23395">MNKPLAGKIAIVTDGHYGIGALSAQTLADQGADVIISHPKNAWNAAGIVTGLEARGVNARAYAINCDRVSGIKALVSRVIDDFGQVDILVTNNVSFVLQDDERLYSKAAIDAIAPVIRDGGRIITIGNSAAQAKTRAVASSPKPAALHDLITHSAKSLHDRHVTVNRLQSNFLDRSNLTASFGNTSLLGDITSGLSFLAGPDADFITGTTFNFNDHTIRHAA</sequence>
<dbReference type="OrthoDB" id="7341695at2"/>
<organism evidence="3 4">
    <name type="scientific">Thalassospira marina</name>
    <dbReference type="NCBI Taxonomy" id="2048283"/>
    <lineage>
        <taxon>Bacteria</taxon>
        <taxon>Pseudomonadati</taxon>
        <taxon>Pseudomonadota</taxon>
        <taxon>Alphaproteobacteria</taxon>
        <taxon>Rhodospirillales</taxon>
        <taxon>Thalassospiraceae</taxon>
        <taxon>Thalassospira</taxon>
    </lineage>
</organism>
<comment type="similarity">
    <text evidence="1">Belongs to the short-chain dehydrogenases/reductases (SDR) family.</text>
</comment>
<accession>A0A2N3KEC6</accession>
<evidence type="ECO:0000256" key="1">
    <source>
        <dbReference type="ARBA" id="ARBA00006484"/>
    </source>
</evidence>
<dbReference type="EMBL" id="NWTK01000021">
    <property type="protein sequence ID" value="PKR48909.1"/>
    <property type="molecule type" value="Genomic_DNA"/>
</dbReference>
<dbReference type="RefSeq" id="WP_101270981.1">
    <property type="nucleotide sequence ID" value="NZ_NWTK01000021.1"/>
</dbReference>
<dbReference type="AlphaFoldDB" id="A0A2N3KEC6"/>
<name>A0A2N3KEC6_9PROT</name>
<reference evidence="3 4" key="1">
    <citation type="submission" date="2017-09" db="EMBL/GenBank/DDBJ databases">
        <title>Biodiversity and function of Thalassospira species in the particle-attached aromatic-hydrocarbon-degrading consortia from the surface seawater of the South China Sea.</title>
        <authorList>
            <person name="Dong C."/>
            <person name="Liu R."/>
            <person name="Shao Z."/>
        </authorList>
    </citation>
    <scope>NUCLEOTIDE SEQUENCE [LARGE SCALE GENOMIC DNA]</scope>
    <source>
        <strain evidence="3 4">CSC1P2</strain>
    </source>
</reference>